<proteinExistence type="inferred from homology"/>
<keyword evidence="5 8" id="KW-0812">Transmembrane</keyword>
<reference evidence="10 11" key="1">
    <citation type="journal article" date="2016" name="Nat. Commun.">
        <title>Thousands of microbial genomes shed light on interconnected biogeochemical processes in an aquifer system.</title>
        <authorList>
            <person name="Anantharaman K."/>
            <person name="Brown C.T."/>
            <person name="Hug L.A."/>
            <person name="Sharon I."/>
            <person name="Castelle C.J."/>
            <person name="Probst A.J."/>
            <person name="Thomas B.C."/>
            <person name="Singh A."/>
            <person name="Wilkins M.J."/>
            <person name="Karaoz U."/>
            <person name="Brodie E.L."/>
            <person name="Williams K.H."/>
            <person name="Hubbard S.S."/>
            <person name="Banfield J.F."/>
        </authorList>
    </citation>
    <scope>NUCLEOTIDE SEQUENCE [LARGE SCALE GENOMIC DNA]</scope>
</reference>
<dbReference type="InterPro" id="IPR042094">
    <property type="entry name" value="T2SS_GspF_sf"/>
</dbReference>
<evidence type="ECO:0000313" key="10">
    <source>
        <dbReference type="EMBL" id="OGL74048.1"/>
    </source>
</evidence>
<evidence type="ECO:0000256" key="6">
    <source>
        <dbReference type="ARBA" id="ARBA00022989"/>
    </source>
</evidence>
<feature type="transmembrane region" description="Helical" evidence="8">
    <location>
        <begin position="222"/>
        <end position="239"/>
    </location>
</feature>
<evidence type="ECO:0000256" key="3">
    <source>
        <dbReference type="ARBA" id="ARBA00022475"/>
    </source>
</evidence>
<evidence type="ECO:0000256" key="1">
    <source>
        <dbReference type="ARBA" id="ARBA00004429"/>
    </source>
</evidence>
<dbReference type="PANTHER" id="PTHR30012">
    <property type="entry name" value="GENERAL SECRETION PATHWAY PROTEIN"/>
    <property type="match status" value="1"/>
</dbReference>
<organism evidence="10 11">
    <name type="scientific">Candidatus Uhrbacteria bacterium RIFCSPHIGHO2_02_FULL_60_10</name>
    <dbReference type="NCBI Taxonomy" id="1802392"/>
    <lineage>
        <taxon>Bacteria</taxon>
        <taxon>Candidatus Uhriibacteriota</taxon>
    </lineage>
</organism>
<feature type="domain" description="Type II secretion system protein GspF" evidence="9">
    <location>
        <begin position="68"/>
        <end position="191"/>
    </location>
</feature>
<evidence type="ECO:0000256" key="8">
    <source>
        <dbReference type="SAM" id="Phobius"/>
    </source>
</evidence>
<evidence type="ECO:0000259" key="9">
    <source>
        <dbReference type="Pfam" id="PF00482"/>
    </source>
</evidence>
<dbReference type="PANTHER" id="PTHR30012:SF0">
    <property type="entry name" value="TYPE II SECRETION SYSTEM PROTEIN F-RELATED"/>
    <property type="match status" value="1"/>
</dbReference>
<evidence type="ECO:0000256" key="4">
    <source>
        <dbReference type="ARBA" id="ARBA00022519"/>
    </source>
</evidence>
<feature type="transmembrane region" description="Helical" evidence="8">
    <location>
        <begin position="170"/>
        <end position="190"/>
    </location>
</feature>
<accession>A0A1F7U8B7</accession>
<comment type="caution">
    <text evidence="10">The sequence shown here is derived from an EMBL/GenBank/DDBJ whole genome shotgun (WGS) entry which is preliminary data.</text>
</comment>
<evidence type="ECO:0000313" key="11">
    <source>
        <dbReference type="Proteomes" id="UP000177088"/>
    </source>
</evidence>
<dbReference type="Proteomes" id="UP000177088">
    <property type="component" value="Unassembled WGS sequence"/>
</dbReference>
<keyword evidence="7 8" id="KW-0472">Membrane</keyword>
<dbReference type="PRINTS" id="PR00812">
    <property type="entry name" value="BCTERIALGSPF"/>
</dbReference>
<comment type="subcellular location">
    <subcellularLocation>
        <location evidence="1">Cell inner membrane</location>
        <topology evidence="1">Multi-pass membrane protein</topology>
    </subcellularLocation>
</comment>
<dbReference type="AlphaFoldDB" id="A0A1F7U8B7"/>
<keyword evidence="6 8" id="KW-1133">Transmembrane helix</keyword>
<feature type="domain" description="Type II secretion system protein GspF" evidence="9">
    <location>
        <begin position="272"/>
        <end position="393"/>
    </location>
</feature>
<comment type="similarity">
    <text evidence="2">Belongs to the GSP F family.</text>
</comment>
<dbReference type="Pfam" id="PF00482">
    <property type="entry name" value="T2SSF"/>
    <property type="match status" value="2"/>
</dbReference>
<feature type="transmembrane region" description="Helical" evidence="8">
    <location>
        <begin position="374"/>
        <end position="395"/>
    </location>
</feature>
<sequence>MPKYDYRAKDLKNETVEGIVEADTTSSAMEALKDRGLSVLTIEERADGFGGKELPFFQGVPIKAMVIFSRQFSVLIGAKVPIVQALRTVGRQTEHKKLRKVVADLATEVENGTPLSASMANHPKVFTPFFINMIRSGETTGRLEEIMNYMADQMERDYDLMTKIKGAMTYPIFVLIALGVVGFVMMTFVVPKLTQTLIDSGAKLPWTTKLLISTSDFMKGNYIQIIIGVIVAVIAFKWWTSTPKGKKQWDFAKLFLPVFGPLLNRIYVVRLTRSFGTMLSGGVGIPESLEVTADIVGNEHYKALLLNTKKEVSDGHSITTLFSQDRTIPQMIPQMLSVGEETGRMREVLERLTDFYSRDLSNLVANLVSAIEPLIMLVMGGAVGIMVAAIMLPMYQLSSNF</sequence>
<evidence type="ECO:0000256" key="5">
    <source>
        <dbReference type="ARBA" id="ARBA00022692"/>
    </source>
</evidence>
<keyword evidence="4" id="KW-0997">Cell inner membrane</keyword>
<dbReference type="EMBL" id="MGEA01000037">
    <property type="protein sequence ID" value="OGL74048.1"/>
    <property type="molecule type" value="Genomic_DNA"/>
</dbReference>
<dbReference type="InterPro" id="IPR003004">
    <property type="entry name" value="GspF/PilC"/>
</dbReference>
<protein>
    <recommendedName>
        <fullName evidence="9">Type II secretion system protein GspF domain-containing protein</fullName>
    </recommendedName>
</protein>
<dbReference type="Gene3D" id="1.20.81.30">
    <property type="entry name" value="Type II secretion system (T2SS), domain F"/>
    <property type="match status" value="2"/>
</dbReference>
<evidence type="ECO:0000256" key="7">
    <source>
        <dbReference type="ARBA" id="ARBA00023136"/>
    </source>
</evidence>
<dbReference type="FunFam" id="1.20.81.30:FF:000001">
    <property type="entry name" value="Type II secretion system protein F"/>
    <property type="match status" value="1"/>
</dbReference>
<dbReference type="GO" id="GO:0005886">
    <property type="term" value="C:plasma membrane"/>
    <property type="evidence" value="ECO:0007669"/>
    <property type="project" value="UniProtKB-SubCell"/>
</dbReference>
<gene>
    <name evidence="10" type="ORF">A3C96_02975</name>
</gene>
<evidence type="ECO:0000256" key="2">
    <source>
        <dbReference type="ARBA" id="ARBA00005745"/>
    </source>
</evidence>
<keyword evidence="3" id="KW-1003">Cell membrane</keyword>
<name>A0A1F7U8B7_9BACT</name>
<dbReference type="InterPro" id="IPR018076">
    <property type="entry name" value="T2SS_GspF_dom"/>
</dbReference>